<evidence type="ECO:0000256" key="2">
    <source>
        <dbReference type="ARBA" id="ARBA00022645"/>
    </source>
</evidence>
<dbReference type="InterPro" id="IPR006311">
    <property type="entry name" value="TAT_signal"/>
</dbReference>
<dbReference type="GO" id="GO:0004180">
    <property type="term" value="F:carboxypeptidase activity"/>
    <property type="evidence" value="ECO:0007669"/>
    <property type="project" value="UniProtKB-KW"/>
</dbReference>
<accession>A0A1S1WTP8</accession>
<dbReference type="OrthoDB" id="9807329at2"/>
<keyword evidence="4" id="KW-0378">Hydrolase</keyword>
<dbReference type="PANTHER" id="PTHR30237">
    <property type="entry name" value="MURAMOYLTETRAPEPTIDE CARBOXYPEPTIDASE"/>
    <property type="match status" value="1"/>
</dbReference>
<name>A0A1S1WTP8_9NEIS</name>
<dbReference type="AlphaFoldDB" id="A0A1S1WTP8"/>
<gene>
    <name evidence="8" type="ORF">BI347_19085</name>
</gene>
<dbReference type="GO" id="GO:0006508">
    <property type="term" value="P:proteolysis"/>
    <property type="evidence" value="ECO:0007669"/>
    <property type="project" value="UniProtKB-KW"/>
</dbReference>
<evidence type="ECO:0000256" key="1">
    <source>
        <dbReference type="ARBA" id="ARBA00010233"/>
    </source>
</evidence>
<keyword evidence="2" id="KW-0121">Carboxypeptidase</keyword>
<dbReference type="InterPro" id="IPR040921">
    <property type="entry name" value="Peptidase_S66C"/>
</dbReference>
<dbReference type="SUPFAM" id="SSF141986">
    <property type="entry name" value="LD-carboxypeptidase A C-terminal domain-like"/>
    <property type="match status" value="1"/>
</dbReference>
<dbReference type="EMBL" id="MKCS01000003">
    <property type="protein sequence ID" value="OHX10636.1"/>
    <property type="molecule type" value="Genomic_DNA"/>
</dbReference>
<dbReference type="InterPro" id="IPR027461">
    <property type="entry name" value="Carboxypeptidase_A_C_sf"/>
</dbReference>
<proteinExistence type="inferred from homology"/>
<keyword evidence="5" id="KW-0720">Serine protease</keyword>
<dbReference type="Gene3D" id="3.40.50.10740">
    <property type="entry name" value="Class I glutamine amidotransferase-like"/>
    <property type="match status" value="1"/>
</dbReference>
<evidence type="ECO:0000313" key="8">
    <source>
        <dbReference type="EMBL" id="OHX10636.1"/>
    </source>
</evidence>
<evidence type="ECO:0000256" key="3">
    <source>
        <dbReference type="ARBA" id="ARBA00022670"/>
    </source>
</evidence>
<dbReference type="InterPro" id="IPR027478">
    <property type="entry name" value="LdcA_N"/>
</dbReference>
<dbReference type="PROSITE" id="PS51318">
    <property type="entry name" value="TAT"/>
    <property type="match status" value="1"/>
</dbReference>
<feature type="domain" description="LD-carboxypeptidase C-terminal" evidence="7">
    <location>
        <begin position="209"/>
        <end position="325"/>
    </location>
</feature>
<dbReference type="InterPro" id="IPR003507">
    <property type="entry name" value="S66_fam"/>
</dbReference>
<dbReference type="GO" id="GO:0008236">
    <property type="term" value="F:serine-type peptidase activity"/>
    <property type="evidence" value="ECO:0007669"/>
    <property type="project" value="UniProtKB-KW"/>
</dbReference>
<comment type="similarity">
    <text evidence="1">Belongs to the peptidase S66 family.</text>
</comment>
<comment type="caution">
    <text evidence="8">The sequence shown here is derived from an EMBL/GenBank/DDBJ whole genome shotgun (WGS) entry which is preliminary data.</text>
</comment>
<dbReference type="InterPro" id="IPR029062">
    <property type="entry name" value="Class_I_gatase-like"/>
</dbReference>
<evidence type="ECO:0000256" key="4">
    <source>
        <dbReference type="ARBA" id="ARBA00022801"/>
    </source>
</evidence>
<dbReference type="Pfam" id="PF02016">
    <property type="entry name" value="Peptidase_S66"/>
    <property type="match status" value="1"/>
</dbReference>
<evidence type="ECO:0000313" key="9">
    <source>
        <dbReference type="Proteomes" id="UP000180088"/>
    </source>
</evidence>
<dbReference type="STRING" id="1903179.BI347_19085"/>
<dbReference type="Pfam" id="PF17676">
    <property type="entry name" value="Peptidase_S66C"/>
    <property type="match status" value="1"/>
</dbReference>
<dbReference type="InterPro" id="IPR040449">
    <property type="entry name" value="Peptidase_S66_N"/>
</dbReference>
<dbReference type="Proteomes" id="UP000180088">
    <property type="component" value="Unassembled WGS sequence"/>
</dbReference>
<dbReference type="Gene3D" id="3.50.30.60">
    <property type="entry name" value="LD-carboxypeptidase A C-terminal domain-like"/>
    <property type="match status" value="1"/>
</dbReference>
<protein>
    <submittedName>
        <fullName evidence="8">LD-carboxypeptidase</fullName>
    </submittedName>
</protein>
<evidence type="ECO:0000256" key="5">
    <source>
        <dbReference type="ARBA" id="ARBA00022825"/>
    </source>
</evidence>
<evidence type="ECO:0000259" key="7">
    <source>
        <dbReference type="Pfam" id="PF17676"/>
    </source>
</evidence>
<feature type="domain" description="LD-carboxypeptidase N-terminal" evidence="6">
    <location>
        <begin position="48"/>
        <end position="167"/>
    </location>
</feature>
<evidence type="ECO:0000259" key="6">
    <source>
        <dbReference type="Pfam" id="PF02016"/>
    </source>
</evidence>
<reference evidence="8 9" key="1">
    <citation type="submission" date="2016-09" db="EMBL/GenBank/DDBJ databases">
        <title>Chromobacterium muskegensis sp. nov., an insecticidal bacterium isolated from Sphagnum bogs.</title>
        <authorList>
            <person name="Sparks M.E."/>
            <person name="Blackburn M.B."/>
            <person name="Gundersen-Rindal D.E."/>
            <person name="Mitchell A."/>
            <person name="Farrar R."/>
            <person name="Kuhar D."/>
        </authorList>
    </citation>
    <scope>NUCLEOTIDE SEQUENCE [LARGE SCALE GENOMIC DNA]</scope>
    <source>
        <strain evidence="8 9">37-2</strain>
    </source>
</reference>
<dbReference type="SUPFAM" id="SSF52317">
    <property type="entry name" value="Class I glutamine amidotransferase-like"/>
    <property type="match status" value="1"/>
</dbReference>
<keyword evidence="3" id="KW-0645">Protease</keyword>
<sequence>MTPDINLPRRHLLQWLAIGTGVGILQGCRSMPDQTAQPAVRTQVCLYLTACSGIVPAKQRQLALPRLERAGFQLENTAALERAYQRFAGSDEQRLGDLQALLSMPQLPPLTLAARGGYGAMRLLPHFDFARLGARLKDSHTLLVGYSDFCAIQLALLAKSGVGSFAGPMLADFGGANPSSYTINEFFSAITSPQRSLRIPIGQTQASGEGIFWGGNLSVLSSLAGTPYLPDIKGGLLFLEDVGEQPYRVERMLQQLHLAGVLSRQKAIFLGDFSMQKHQDVYDPHYNFDAVVAELRRISGVPVFTGIPFGHIANKTTLPLGYPARFDADGGGLSLQFFNYPTIAPTGLQPEAILGTQLA</sequence>
<dbReference type="CDD" id="cd07025">
    <property type="entry name" value="Peptidase_S66"/>
    <property type="match status" value="1"/>
</dbReference>
<dbReference type="PANTHER" id="PTHR30237:SF2">
    <property type="entry name" value="MUREIN TETRAPEPTIDE CARBOXYPEPTIDASE"/>
    <property type="match status" value="1"/>
</dbReference>
<organism evidence="8 9">
    <name type="scientific">Chromobacterium sphagni</name>
    <dbReference type="NCBI Taxonomy" id="1903179"/>
    <lineage>
        <taxon>Bacteria</taxon>
        <taxon>Pseudomonadati</taxon>
        <taxon>Pseudomonadota</taxon>
        <taxon>Betaproteobacteria</taxon>
        <taxon>Neisseriales</taxon>
        <taxon>Chromobacteriaceae</taxon>
        <taxon>Chromobacterium</taxon>
    </lineage>
</organism>